<reference evidence="2 3" key="1">
    <citation type="submission" date="2016-06" db="EMBL/GenBank/DDBJ databases">
        <title>Genome sequencing of Cryobacterium arcticum PAMC 27867.</title>
        <authorList>
            <person name="Lee J."/>
            <person name="Kim O.-S."/>
        </authorList>
    </citation>
    <scope>NUCLEOTIDE SEQUENCE [LARGE SCALE GENOMIC DNA]</scope>
    <source>
        <strain evidence="2 3">PAMC 27867</strain>
    </source>
</reference>
<evidence type="ECO:0000313" key="2">
    <source>
        <dbReference type="EMBL" id="ANP74214.1"/>
    </source>
</evidence>
<dbReference type="RefSeq" id="WP_066598177.1">
    <property type="nucleotide sequence ID" value="NZ_CP016282.1"/>
</dbReference>
<name>A0A1B1BNR9_9MICO</name>
<dbReference type="InterPro" id="IPR031493">
    <property type="entry name" value="Zinc_ribbon_15"/>
</dbReference>
<evidence type="ECO:0000259" key="1">
    <source>
        <dbReference type="Pfam" id="PF17032"/>
    </source>
</evidence>
<dbReference type="KEGG" id="cart:PA27867_3285"/>
<feature type="domain" description="Zinc-ribbon 15" evidence="1">
    <location>
        <begin position="20"/>
        <end position="66"/>
    </location>
</feature>
<accession>A0A1B1BNR9</accession>
<dbReference type="Pfam" id="PF17032">
    <property type="entry name" value="Zn_ribbon_15"/>
    <property type="match status" value="1"/>
</dbReference>
<proteinExistence type="predicted"/>
<protein>
    <recommendedName>
        <fullName evidence="1">Zinc-ribbon 15 domain-containing protein</fullName>
    </recommendedName>
</protein>
<dbReference type="Proteomes" id="UP000092582">
    <property type="component" value="Chromosome 1"/>
</dbReference>
<sequence length="84" mass="9133">MFLLFGTRTSEAVVNVVSFVCAYCNTMAEQHVVKRSTKVTLFFVPLFPISSSHVNVCANCGGHTGLTTAQVRHSLDWARARSAG</sequence>
<organism evidence="2 3">
    <name type="scientific">Cryobacterium arcticum</name>
    <dbReference type="NCBI Taxonomy" id="670052"/>
    <lineage>
        <taxon>Bacteria</taxon>
        <taxon>Bacillati</taxon>
        <taxon>Actinomycetota</taxon>
        <taxon>Actinomycetes</taxon>
        <taxon>Micrococcales</taxon>
        <taxon>Microbacteriaceae</taxon>
        <taxon>Cryobacterium</taxon>
    </lineage>
</organism>
<dbReference type="AlphaFoldDB" id="A0A1B1BNR9"/>
<keyword evidence="3" id="KW-1185">Reference proteome</keyword>
<dbReference type="EMBL" id="CP016282">
    <property type="protein sequence ID" value="ANP74214.1"/>
    <property type="molecule type" value="Genomic_DNA"/>
</dbReference>
<dbReference type="OrthoDB" id="4377018at2"/>
<gene>
    <name evidence="2" type="ORF">PA27867_3285</name>
</gene>
<evidence type="ECO:0000313" key="3">
    <source>
        <dbReference type="Proteomes" id="UP000092582"/>
    </source>
</evidence>